<feature type="chain" id="PRO_5016327477" description="Collagen triple helix repeat protein" evidence="2">
    <location>
        <begin position="22"/>
        <end position="329"/>
    </location>
</feature>
<evidence type="ECO:0000256" key="2">
    <source>
        <dbReference type="SAM" id="SignalP"/>
    </source>
</evidence>
<feature type="region of interest" description="Disordered" evidence="1">
    <location>
        <begin position="26"/>
        <end position="55"/>
    </location>
</feature>
<feature type="signal peptide" evidence="2">
    <location>
        <begin position="1"/>
        <end position="21"/>
    </location>
</feature>
<gene>
    <name evidence="3" type="ORF">B0O44_105207</name>
</gene>
<reference evidence="3 4" key="1">
    <citation type="submission" date="2018-06" db="EMBL/GenBank/DDBJ databases">
        <title>Genomic Encyclopedia of Archaeal and Bacterial Type Strains, Phase II (KMG-II): from individual species to whole genera.</title>
        <authorList>
            <person name="Goeker M."/>
        </authorList>
    </citation>
    <scope>NUCLEOTIDE SEQUENCE [LARGE SCALE GENOMIC DNA]</scope>
    <source>
        <strain evidence="3 4">DSM 27372</strain>
    </source>
</reference>
<sequence length="329" mass="34950">MKTRKLLYFILTMFICGTTLISSCKKETGPQGDPGTKGDQGIPGPAGSTILNGTGAPASTLGNNGDFYLDVSTANLYGPKTSAGWGSSLNLKGLNGSNGATGQTGATGAAGTNGKTILSGTGIPAPDLGTTGDYYLDKGTYNLYGPKISSGWGVPTALQGPQGPMGNANIKMDVFSTSSSDWLWNSSYSMSTGSGGYTNWFSRYYDRKAAALTSDFLSGNGIVMIYISSQSQTNTDAWIPLPFIFPGFDNQFNYNFYYDTFVGKVRLHFFFTEIKGKSPTLSTYIMDNYKFKIVLATGTVVSSLSQAGIDPNDRFAVAKFLGVMANKNN</sequence>
<evidence type="ECO:0008006" key="5">
    <source>
        <dbReference type="Google" id="ProtNLM"/>
    </source>
</evidence>
<protein>
    <recommendedName>
        <fullName evidence="5">Collagen triple helix repeat protein</fullName>
    </recommendedName>
</protein>
<comment type="caution">
    <text evidence="3">The sequence shown here is derived from an EMBL/GenBank/DDBJ whole genome shotgun (WGS) entry which is preliminary data.</text>
</comment>
<keyword evidence="2" id="KW-0732">Signal</keyword>
<evidence type="ECO:0000256" key="1">
    <source>
        <dbReference type="SAM" id="MobiDB-lite"/>
    </source>
</evidence>
<dbReference type="Proteomes" id="UP000248198">
    <property type="component" value="Unassembled WGS sequence"/>
</dbReference>
<accession>A0A318UE94</accession>
<evidence type="ECO:0000313" key="4">
    <source>
        <dbReference type="Proteomes" id="UP000248198"/>
    </source>
</evidence>
<proteinExistence type="predicted"/>
<dbReference type="EMBL" id="QKLU01000005">
    <property type="protein sequence ID" value="PYF72836.1"/>
    <property type="molecule type" value="Genomic_DNA"/>
</dbReference>
<evidence type="ECO:0000313" key="3">
    <source>
        <dbReference type="EMBL" id="PYF72836.1"/>
    </source>
</evidence>
<dbReference type="PROSITE" id="PS51257">
    <property type="entry name" value="PROKAR_LIPOPROTEIN"/>
    <property type="match status" value="1"/>
</dbReference>
<dbReference type="AlphaFoldDB" id="A0A318UE94"/>
<keyword evidence="4" id="KW-1185">Reference proteome</keyword>
<dbReference type="RefSeq" id="WP_146229854.1">
    <property type="nucleotide sequence ID" value="NZ_QKLU01000005.1"/>
</dbReference>
<dbReference type="OrthoDB" id="8457242at2"/>
<organism evidence="3 4">
    <name type="scientific">Pedobacter nutrimenti</name>
    <dbReference type="NCBI Taxonomy" id="1241337"/>
    <lineage>
        <taxon>Bacteria</taxon>
        <taxon>Pseudomonadati</taxon>
        <taxon>Bacteroidota</taxon>
        <taxon>Sphingobacteriia</taxon>
        <taxon>Sphingobacteriales</taxon>
        <taxon>Sphingobacteriaceae</taxon>
        <taxon>Pedobacter</taxon>
    </lineage>
</organism>
<name>A0A318UE94_9SPHI</name>